<evidence type="ECO:0000256" key="20">
    <source>
        <dbReference type="ARBA" id="ARBA00044924"/>
    </source>
</evidence>
<evidence type="ECO:0000256" key="4">
    <source>
        <dbReference type="ARBA" id="ARBA00022692"/>
    </source>
</evidence>
<comment type="catalytic activity">
    <reaction evidence="13">
        <text>L-alpha-aminoacyl-L-lysine(out) = L-alpha-aminoacyl-L-lysine(in)</text>
        <dbReference type="Rhea" id="RHEA:79383"/>
        <dbReference type="ChEBI" id="CHEBI:229966"/>
    </reaction>
</comment>
<evidence type="ECO:0000256" key="12">
    <source>
        <dbReference type="ARBA" id="ARBA00044891"/>
    </source>
</evidence>
<evidence type="ECO:0000256" key="16">
    <source>
        <dbReference type="ARBA" id="ARBA00044900"/>
    </source>
</evidence>
<feature type="transmembrane region" description="Helical" evidence="25">
    <location>
        <begin position="338"/>
        <end position="363"/>
    </location>
</feature>
<keyword evidence="6 25" id="KW-0472">Membrane</keyword>
<dbReference type="Pfam" id="PF07690">
    <property type="entry name" value="MFS_1"/>
    <property type="match status" value="1"/>
</dbReference>
<evidence type="ECO:0000256" key="8">
    <source>
        <dbReference type="ARBA" id="ARBA00044876"/>
    </source>
</evidence>
<evidence type="ECO:0000256" key="14">
    <source>
        <dbReference type="ARBA" id="ARBA00044898"/>
    </source>
</evidence>
<comment type="catalytic activity">
    <reaction evidence="16">
        <text>L-lysyl-L-lysine(out) = L-lysyl-L-lysine(in)</text>
        <dbReference type="Rhea" id="RHEA:79403"/>
        <dbReference type="ChEBI" id="CHEBI:229956"/>
    </reaction>
</comment>
<dbReference type="SUPFAM" id="SSF103473">
    <property type="entry name" value="MFS general substrate transporter"/>
    <property type="match status" value="1"/>
</dbReference>
<keyword evidence="3" id="KW-0813">Transport</keyword>
<comment type="catalytic activity">
    <reaction evidence="20">
        <text>L-lysyl-glycine(out) = L-lysyl-glycine(in)</text>
        <dbReference type="Rhea" id="RHEA:79407"/>
        <dbReference type="ChEBI" id="CHEBI:191202"/>
    </reaction>
</comment>
<name>A0AA48GLP3_9BACT</name>
<proteinExistence type="inferred from homology"/>
<evidence type="ECO:0000259" key="26">
    <source>
        <dbReference type="PROSITE" id="PS50850"/>
    </source>
</evidence>
<evidence type="ECO:0000256" key="5">
    <source>
        <dbReference type="ARBA" id="ARBA00022989"/>
    </source>
</evidence>
<comment type="subcellular location">
    <subcellularLocation>
        <location evidence="1">Lysosome membrane</location>
        <topology evidence="1">Multi-pass membrane protein</topology>
    </subcellularLocation>
</comment>
<comment type="similarity">
    <text evidence="2">Belongs to the major facilitator superfamily.</text>
</comment>
<dbReference type="AlphaFoldDB" id="A0AA48GLP3"/>
<dbReference type="PANTHER" id="PTHR23512">
    <property type="entry name" value="MAJOR FACILITATOR SUPERFAMILY DOMAIN-CONTAINING PROTEIN 1"/>
    <property type="match status" value="1"/>
</dbReference>
<feature type="transmembrane region" description="Helical" evidence="25">
    <location>
        <begin position="375"/>
        <end position="398"/>
    </location>
</feature>
<evidence type="ECO:0000256" key="10">
    <source>
        <dbReference type="ARBA" id="ARBA00044881"/>
    </source>
</evidence>
<evidence type="ECO:0000256" key="13">
    <source>
        <dbReference type="ARBA" id="ARBA00044893"/>
    </source>
</evidence>
<feature type="transmembrane region" description="Helical" evidence="25">
    <location>
        <begin position="247"/>
        <end position="266"/>
    </location>
</feature>
<dbReference type="EMBL" id="AP027081">
    <property type="protein sequence ID" value="BDU75371.1"/>
    <property type="molecule type" value="Genomic_DNA"/>
</dbReference>
<evidence type="ECO:0000313" key="28">
    <source>
        <dbReference type="Proteomes" id="UP001228113"/>
    </source>
</evidence>
<keyword evidence="7" id="KW-0458">Lysosome</keyword>
<sequence length="458" mass="49903">MTEALSKSLRHSAAARWISLAIVSFSMLCGYYVADVASPLKPLLEQQLKWTSAEYGFFTGAYAWFNVAMFMLIIGGILLDKLGARLTGILACILMVAGCTLKWWAVTTHVLDGGMFFGTKTQVWVAALGYAVFGVGIEIVGVTATKVIARWFKGYEIALAMGLQVGTARIGTSLAVGLGGPIAEKFHQSIGAPILVGVVLLSFGLVAYIIYCAMDRRLDETEGLMEGPSEEDAFRLSDIADILRIRGFWYVTILCALFYSGVFPFIKYAPDLMVQKFGVRENLAGSIPSILPIAAIPLTWFFGWYYDKKGKGATLMVLGSLLLVAVHFVFAVPFLNSWVVALVATIFLGFAFALVPSAMWPSIPRFIPHRQLGTAYGLIFWTQNLLALWVVPYLIGWVLDKYCIVGTRVSQAGTSPAYNYGLPMAIFTVLGVLAVVFGLLLKAEDKAKGFGLELPSRG</sequence>
<evidence type="ECO:0000313" key="27">
    <source>
        <dbReference type="EMBL" id="BDU75371.1"/>
    </source>
</evidence>
<dbReference type="Proteomes" id="UP001228113">
    <property type="component" value="Chromosome"/>
</dbReference>
<evidence type="ECO:0000256" key="6">
    <source>
        <dbReference type="ARBA" id="ARBA00023136"/>
    </source>
</evidence>
<comment type="catalytic activity">
    <reaction evidence="18">
        <text>L-histidyl-L-alpha-amino acid(out) = L-histidyl-L-alpha-amino acid(in)</text>
        <dbReference type="Rhea" id="RHEA:79379"/>
        <dbReference type="ChEBI" id="CHEBI:229964"/>
    </reaction>
</comment>
<evidence type="ECO:0000256" key="25">
    <source>
        <dbReference type="SAM" id="Phobius"/>
    </source>
</evidence>
<comment type="catalytic activity">
    <reaction evidence="8">
        <text>L-lysyl-L-alanine(out) = L-lysyl-L-alanine(in)</text>
        <dbReference type="Rhea" id="RHEA:79399"/>
        <dbReference type="ChEBI" id="CHEBI:229954"/>
    </reaction>
</comment>
<comment type="catalytic activity">
    <reaction evidence="12">
        <text>L-lysyl-L-alpha-amino acid(out) = L-lysyl-L-alpha-amino acid(in)</text>
        <dbReference type="Rhea" id="RHEA:79387"/>
        <dbReference type="ChEBI" id="CHEBI:229965"/>
    </reaction>
</comment>
<dbReference type="KEGG" id="msea:METESE_03290"/>
<dbReference type="GO" id="GO:0005765">
    <property type="term" value="C:lysosomal membrane"/>
    <property type="evidence" value="ECO:0007669"/>
    <property type="project" value="UniProtKB-SubCell"/>
</dbReference>
<evidence type="ECO:0000256" key="11">
    <source>
        <dbReference type="ARBA" id="ARBA00044884"/>
    </source>
</evidence>
<evidence type="ECO:0000256" key="1">
    <source>
        <dbReference type="ARBA" id="ARBA00004155"/>
    </source>
</evidence>
<evidence type="ECO:0000256" key="19">
    <source>
        <dbReference type="ARBA" id="ARBA00044919"/>
    </source>
</evidence>
<comment type="function">
    <text evidence="23">Lysosomal dipeptide uniporter that selectively exports lysine, arginine or histidine-containing dipeptides with a net positive charge from the lysosome lumen into the cytosol. Could play a role in a specific type of protein O-glycosylation indirectly regulating macrophages migration and tissue invasion. Also essential for liver homeostasis.</text>
</comment>
<protein>
    <recommendedName>
        <fullName evidence="21">Lysosomal dipeptide transporter MFSD1</fullName>
    </recommendedName>
    <alternativeName>
        <fullName evidence="22">Major facilitator superfamily domain-containing protein 1</fullName>
    </alternativeName>
</protein>
<evidence type="ECO:0000256" key="23">
    <source>
        <dbReference type="ARBA" id="ARBA00045709"/>
    </source>
</evidence>
<comment type="catalytic activity">
    <reaction evidence="10">
        <text>L-alpha-aminoacyl-L-arginine(out) = L-alpha-aminoacyl-L-arginine(in)</text>
        <dbReference type="Rhea" id="RHEA:79367"/>
        <dbReference type="ChEBI" id="CHEBI:229968"/>
    </reaction>
</comment>
<comment type="catalytic activity">
    <reaction evidence="14">
        <text>L-aspartyl-L-lysine(out) = L-aspartyl-L-lysine(in)</text>
        <dbReference type="Rhea" id="RHEA:79411"/>
        <dbReference type="ChEBI" id="CHEBI:229953"/>
    </reaction>
</comment>
<keyword evidence="28" id="KW-1185">Reference proteome</keyword>
<comment type="catalytic activity">
    <reaction evidence="17">
        <text>L-arginyl-glycine(out) = L-arginyl-glycine(in)</text>
        <dbReference type="Rhea" id="RHEA:79391"/>
        <dbReference type="ChEBI" id="CHEBI:229955"/>
    </reaction>
</comment>
<dbReference type="Gene3D" id="1.20.1250.20">
    <property type="entry name" value="MFS general substrate transporter like domains"/>
    <property type="match status" value="2"/>
</dbReference>
<accession>A0AA48GLP3</accession>
<organism evidence="27 28">
    <name type="scientific">Mesoterricola sediminis</name>
    <dbReference type="NCBI Taxonomy" id="2927980"/>
    <lineage>
        <taxon>Bacteria</taxon>
        <taxon>Pseudomonadati</taxon>
        <taxon>Acidobacteriota</taxon>
        <taxon>Holophagae</taxon>
        <taxon>Holophagales</taxon>
        <taxon>Holophagaceae</taxon>
        <taxon>Mesoterricola</taxon>
    </lineage>
</organism>
<comment type="catalytic activity">
    <reaction evidence="11">
        <text>L-alpha-aminoacyl-L-histidine(out) = L-alpha-aminoacyl-L-histidine(in)</text>
        <dbReference type="Rhea" id="RHEA:79375"/>
        <dbReference type="ChEBI" id="CHEBI:229967"/>
    </reaction>
</comment>
<feature type="transmembrane region" description="Helical" evidence="25">
    <location>
        <begin position="190"/>
        <end position="211"/>
    </location>
</feature>
<evidence type="ECO:0000256" key="9">
    <source>
        <dbReference type="ARBA" id="ARBA00044878"/>
    </source>
</evidence>
<dbReference type="PROSITE" id="PS50850">
    <property type="entry name" value="MFS"/>
    <property type="match status" value="1"/>
</dbReference>
<dbReference type="PANTHER" id="PTHR23512:SF3">
    <property type="entry name" value="MAJOR FACILITATOR SUPERFAMILY DOMAIN-CONTAINING PROTEIN 1"/>
    <property type="match status" value="1"/>
</dbReference>
<comment type="catalytic activity">
    <reaction evidence="15">
        <text>L-arginyl-L-alpha-amino acid(out) = L-arginyl-L-alpha-amino acid(in)</text>
        <dbReference type="Rhea" id="RHEA:79371"/>
        <dbReference type="ChEBI" id="CHEBI:84315"/>
    </reaction>
</comment>
<evidence type="ECO:0000256" key="15">
    <source>
        <dbReference type="ARBA" id="ARBA00044899"/>
    </source>
</evidence>
<keyword evidence="5 25" id="KW-1133">Transmembrane helix</keyword>
<evidence type="ECO:0000256" key="7">
    <source>
        <dbReference type="ARBA" id="ARBA00023228"/>
    </source>
</evidence>
<reference evidence="27" key="1">
    <citation type="journal article" date="2023" name="Int. J. Syst. Evol. Microbiol.">
        <title>Mesoterricola silvestris gen. nov., sp. nov., Mesoterricola sediminis sp. nov., Geothrix oryzae sp. nov., Geothrix edaphica sp. nov., Geothrix rubra sp. nov., and Geothrix limicola sp. nov., six novel members of Acidobacteriota isolated from soils.</title>
        <authorList>
            <person name="Itoh H."/>
            <person name="Sugisawa Y."/>
            <person name="Mise K."/>
            <person name="Xu Z."/>
            <person name="Kuniyasu M."/>
            <person name="Ushijima N."/>
            <person name="Kawano K."/>
            <person name="Kobayashi E."/>
            <person name="Shiratori Y."/>
            <person name="Masuda Y."/>
            <person name="Senoo K."/>
        </authorList>
    </citation>
    <scope>NUCLEOTIDE SEQUENCE</scope>
    <source>
        <strain evidence="27">W786</strain>
    </source>
</reference>
<feature type="transmembrane region" description="Helical" evidence="25">
    <location>
        <begin position="124"/>
        <end position="145"/>
    </location>
</feature>
<gene>
    <name evidence="27" type="ORF">METESE_03290</name>
</gene>
<feature type="transmembrane region" description="Helical" evidence="25">
    <location>
        <begin position="157"/>
        <end position="178"/>
    </location>
</feature>
<evidence type="ECO:0000256" key="22">
    <source>
        <dbReference type="ARBA" id="ARBA00045018"/>
    </source>
</evidence>
<comment type="catalytic activity">
    <reaction evidence="9">
        <text>L-histidyl-glycine(out) = L-histidyl-glycine(in)</text>
        <dbReference type="Rhea" id="RHEA:79395"/>
        <dbReference type="ChEBI" id="CHEBI:229957"/>
    </reaction>
</comment>
<feature type="transmembrane region" description="Helical" evidence="25">
    <location>
        <begin position="313"/>
        <end position="332"/>
    </location>
</feature>
<feature type="domain" description="Major facilitator superfamily (MFS) profile" evidence="26">
    <location>
        <begin position="18"/>
        <end position="446"/>
    </location>
</feature>
<evidence type="ECO:0000256" key="18">
    <source>
        <dbReference type="ARBA" id="ARBA00044912"/>
    </source>
</evidence>
<dbReference type="InterPro" id="IPR052187">
    <property type="entry name" value="MFSD1"/>
</dbReference>
<dbReference type="InterPro" id="IPR036259">
    <property type="entry name" value="MFS_trans_sf"/>
</dbReference>
<comment type="subunit">
    <text evidence="24">Homodimer. Interacts with lysosomal protein GLMP (via lumenal domain); the interaction starts while both proteins are still in the endoplasmic reticulum and is required for stabilization of MFSD1 in lysosomes but has no direct effect on its targeting to lysosomes or transporter activity.</text>
</comment>
<feature type="transmembrane region" description="Helical" evidence="25">
    <location>
        <begin position="418"/>
        <end position="441"/>
    </location>
</feature>
<evidence type="ECO:0000256" key="21">
    <source>
        <dbReference type="ARBA" id="ARBA00044985"/>
    </source>
</evidence>
<evidence type="ECO:0000256" key="24">
    <source>
        <dbReference type="ARBA" id="ARBA00046376"/>
    </source>
</evidence>
<feature type="transmembrane region" description="Helical" evidence="25">
    <location>
        <begin position="286"/>
        <end position="306"/>
    </location>
</feature>
<dbReference type="GO" id="GO:0022857">
    <property type="term" value="F:transmembrane transporter activity"/>
    <property type="evidence" value="ECO:0007669"/>
    <property type="project" value="InterPro"/>
</dbReference>
<evidence type="ECO:0000256" key="3">
    <source>
        <dbReference type="ARBA" id="ARBA00022448"/>
    </source>
</evidence>
<comment type="catalytic activity">
    <reaction evidence="19">
        <text>L-alanyl-L-lysine(out) = L-alanyl-L-lysine(in)</text>
        <dbReference type="Rhea" id="RHEA:79415"/>
        <dbReference type="ChEBI" id="CHEBI:192470"/>
    </reaction>
</comment>
<keyword evidence="4 25" id="KW-0812">Transmembrane</keyword>
<evidence type="ECO:0000256" key="2">
    <source>
        <dbReference type="ARBA" id="ARBA00008335"/>
    </source>
</evidence>
<dbReference type="InterPro" id="IPR020846">
    <property type="entry name" value="MFS_dom"/>
</dbReference>
<evidence type="ECO:0000256" key="17">
    <source>
        <dbReference type="ARBA" id="ARBA00044903"/>
    </source>
</evidence>
<dbReference type="RefSeq" id="WP_243334426.1">
    <property type="nucleotide sequence ID" value="NZ_AP027081.1"/>
</dbReference>
<feature type="transmembrane region" description="Helical" evidence="25">
    <location>
        <begin position="14"/>
        <end position="34"/>
    </location>
</feature>
<dbReference type="InterPro" id="IPR011701">
    <property type="entry name" value="MFS"/>
</dbReference>
<feature type="transmembrane region" description="Helical" evidence="25">
    <location>
        <begin position="86"/>
        <end position="104"/>
    </location>
</feature>
<feature type="transmembrane region" description="Helical" evidence="25">
    <location>
        <begin position="61"/>
        <end position="79"/>
    </location>
</feature>